<keyword evidence="2 6" id="KW-0489">Methyltransferase</keyword>
<dbReference type="SUPFAM" id="SSF53335">
    <property type="entry name" value="S-adenosyl-L-methionine-dependent methyltransferases"/>
    <property type="match status" value="1"/>
</dbReference>
<dbReference type="EMBL" id="BIFH01000034">
    <property type="protein sequence ID" value="GCD99654.1"/>
    <property type="molecule type" value="Genomic_DNA"/>
</dbReference>
<dbReference type="EC" id="2.1.1.37" evidence="1"/>
<dbReference type="InterPro" id="IPR023170">
    <property type="entry name" value="HhH_base_excis_C"/>
</dbReference>
<evidence type="ECO:0000313" key="9">
    <source>
        <dbReference type="EMBL" id="GCD99654.1"/>
    </source>
</evidence>
<dbReference type="Gene3D" id="3.90.120.10">
    <property type="entry name" value="DNA Methylase, subunit A, domain 2"/>
    <property type="match status" value="1"/>
</dbReference>
<protein>
    <recommendedName>
        <fullName evidence="1">DNA (cytosine-5-)-methyltransferase</fullName>
        <ecNumber evidence="1">2.1.1.37</ecNumber>
    </recommendedName>
</protein>
<dbReference type="PROSITE" id="PS51679">
    <property type="entry name" value="SAM_MT_C5"/>
    <property type="match status" value="1"/>
</dbReference>
<dbReference type="GO" id="GO:0003886">
    <property type="term" value="F:DNA (cytosine-5-)-methyltransferase activity"/>
    <property type="evidence" value="ECO:0007669"/>
    <property type="project" value="UniProtKB-EC"/>
</dbReference>
<dbReference type="InterPro" id="IPR029063">
    <property type="entry name" value="SAM-dependent_MTases_sf"/>
</dbReference>
<dbReference type="OrthoDB" id="9813719at2"/>
<dbReference type="GO" id="GO:0009307">
    <property type="term" value="P:DNA restriction-modification system"/>
    <property type="evidence" value="ECO:0007669"/>
    <property type="project" value="UniProtKB-KW"/>
</dbReference>
<dbReference type="RefSeq" id="WP_126641446.1">
    <property type="nucleotide sequence ID" value="NZ_BIFH01000034.1"/>
</dbReference>
<evidence type="ECO:0000256" key="4">
    <source>
        <dbReference type="ARBA" id="ARBA00022691"/>
    </source>
</evidence>
<feature type="active site" evidence="6">
    <location>
        <position position="127"/>
    </location>
</feature>
<evidence type="ECO:0000256" key="5">
    <source>
        <dbReference type="ARBA" id="ARBA00022747"/>
    </source>
</evidence>
<dbReference type="PRINTS" id="PR00105">
    <property type="entry name" value="C5METTRFRASE"/>
</dbReference>
<dbReference type="NCBIfam" id="TIGR00675">
    <property type="entry name" value="dcm"/>
    <property type="match status" value="1"/>
</dbReference>
<dbReference type="PANTHER" id="PTHR10629:SF52">
    <property type="entry name" value="DNA (CYTOSINE-5)-METHYLTRANSFERASE 1"/>
    <property type="match status" value="1"/>
</dbReference>
<dbReference type="SUPFAM" id="SSF48150">
    <property type="entry name" value="DNA-glycosylase"/>
    <property type="match status" value="1"/>
</dbReference>
<dbReference type="GO" id="GO:0006281">
    <property type="term" value="P:DNA repair"/>
    <property type="evidence" value="ECO:0007669"/>
    <property type="project" value="InterPro"/>
</dbReference>
<feature type="compositionally biased region" description="Basic and acidic residues" evidence="8">
    <location>
        <begin position="565"/>
        <end position="574"/>
    </location>
</feature>
<reference evidence="9 10" key="1">
    <citation type="submission" date="2018-12" db="EMBL/GenBank/DDBJ databases">
        <title>Draft genome sequence of Embleya hyalina NBRC 13850T.</title>
        <authorList>
            <person name="Komaki H."/>
            <person name="Hosoyama A."/>
            <person name="Kimura A."/>
            <person name="Ichikawa N."/>
            <person name="Tamura T."/>
        </authorList>
    </citation>
    <scope>NUCLEOTIDE SEQUENCE [LARGE SCALE GENOMIC DNA]</scope>
    <source>
        <strain evidence="9 10">NBRC 13850</strain>
    </source>
</reference>
<dbReference type="InterPro" id="IPR031303">
    <property type="entry name" value="C5_meth_CS"/>
</dbReference>
<dbReference type="Pfam" id="PF00145">
    <property type="entry name" value="DNA_methylase"/>
    <property type="match status" value="1"/>
</dbReference>
<name>A0A401YYE5_9ACTN</name>
<evidence type="ECO:0000256" key="6">
    <source>
        <dbReference type="PROSITE-ProRule" id="PRU01016"/>
    </source>
</evidence>
<keyword evidence="4 6" id="KW-0949">S-adenosyl-L-methionine</keyword>
<evidence type="ECO:0000256" key="7">
    <source>
        <dbReference type="RuleBase" id="RU000416"/>
    </source>
</evidence>
<accession>A0A401YYE5</accession>
<dbReference type="InterPro" id="IPR050390">
    <property type="entry name" value="C5-Methyltransferase"/>
</dbReference>
<dbReference type="Gene3D" id="1.10.1670.10">
    <property type="entry name" value="Helix-hairpin-Helix base-excision DNA repair enzymes (C-terminal)"/>
    <property type="match status" value="1"/>
</dbReference>
<dbReference type="AlphaFoldDB" id="A0A401YYE5"/>
<gene>
    <name evidence="9" type="ORF">EHYA_07376</name>
</gene>
<keyword evidence="5" id="KW-0680">Restriction system</keyword>
<dbReference type="PANTHER" id="PTHR10629">
    <property type="entry name" value="CYTOSINE-SPECIFIC METHYLTRANSFERASE"/>
    <property type="match status" value="1"/>
</dbReference>
<dbReference type="Proteomes" id="UP000286931">
    <property type="component" value="Unassembled WGS sequence"/>
</dbReference>
<evidence type="ECO:0000256" key="2">
    <source>
        <dbReference type="ARBA" id="ARBA00022603"/>
    </source>
</evidence>
<evidence type="ECO:0000256" key="1">
    <source>
        <dbReference type="ARBA" id="ARBA00011975"/>
    </source>
</evidence>
<comment type="caution">
    <text evidence="9">The sequence shown here is derived from an EMBL/GenBank/DDBJ whole genome shotgun (WGS) entry which is preliminary data.</text>
</comment>
<keyword evidence="10" id="KW-1185">Reference proteome</keyword>
<evidence type="ECO:0000313" key="10">
    <source>
        <dbReference type="Proteomes" id="UP000286931"/>
    </source>
</evidence>
<dbReference type="PROSITE" id="PS00095">
    <property type="entry name" value="C5_MTASE_2"/>
    <property type="match status" value="1"/>
</dbReference>
<proteinExistence type="inferred from homology"/>
<evidence type="ECO:0000256" key="8">
    <source>
        <dbReference type="SAM" id="MobiDB-lite"/>
    </source>
</evidence>
<dbReference type="Gene3D" id="3.40.50.150">
    <property type="entry name" value="Vaccinia Virus protein VP39"/>
    <property type="match status" value="1"/>
</dbReference>
<keyword evidence="3 6" id="KW-0808">Transferase</keyword>
<dbReference type="InterPro" id="IPR001525">
    <property type="entry name" value="C5_MeTfrase"/>
</dbReference>
<organism evidence="9 10">
    <name type="scientific">Embleya hyalina</name>
    <dbReference type="NCBI Taxonomy" id="516124"/>
    <lineage>
        <taxon>Bacteria</taxon>
        <taxon>Bacillati</taxon>
        <taxon>Actinomycetota</taxon>
        <taxon>Actinomycetes</taxon>
        <taxon>Kitasatosporales</taxon>
        <taxon>Streptomycetaceae</taxon>
        <taxon>Embleya</taxon>
    </lineage>
</organism>
<sequence>MTEAAESPRRPYGVKLVRGPFIRLEPHPEHCEDALSFLAYAARLRADGALLAADLFSGAGGMSFGLEAAGFKVVLGADHDREAVETHRHHFGGLTLDGDLGDPDLVAHVAGLIRDAGVTLLAGGPPCQPFSKAGRYKIRHRVRTGLRDPYDERRDLWRSYLEVIRLARPAAVVMENVPDMALDREMFILRTMVHELESLGYAVEERAVDTWRYGVPQFRQRLILVALRDGHAFAWPAETPDKVTVWNAIGDLPEVKGGWRPAGGADGWSDYDSPVTGFQKRMRDQIPDADAHKVFDHVTRPVRPDDEVAFESMTSGTRYSDLPQGMKRYRDDIFQDKYKRLDEDGLSRTITAHIAKDGYWYIHPRQNRTLTVREAARLQTFPDRFRFAGPPSAAFRQIGNAVPPLLGEHLGTAVIAALHEPRPAGPNTQRMAASLADWFSGLAHRNVPWLTASTRWQVVSAEIMLDRMAPQQARHLWPLLRRWEFPVDTLTAEDEIREIATWIGREPRGEQLVAVATELVGAPDMLQDDERLSNVAGISQSVADLAILVVPATLGAVVPEDDPDERIGDDAADREADDAVSEEPVLAGRGVLRVAARVTGEDVDRRNRLTDGRLAVARLIGYGDEARNAHLGLVELAASLCRPTDPLCSACPLETMCAGASADSQDQLLLY</sequence>
<dbReference type="InterPro" id="IPR011257">
    <property type="entry name" value="DNA_glycosylase"/>
</dbReference>
<comment type="similarity">
    <text evidence="6 7">Belongs to the class I-like SAM-binding methyltransferase superfamily. C5-methyltransferase family.</text>
</comment>
<feature type="region of interest" description="Disordered" evidence="8">
    <location>
        <begin position="559"/>
        <end position="579"/>
    </location>
</feature>
<evidence type="ECO:0000256" key="3">
    <source>
        <dbReference type="ARBA" id="ARBA00022679"/>
    </source>
</evidence>
<dbReference type="GO" id="GO:0032259">
    <property type="term" value="P:methylation"/>
    <property type="evidence" value="ECO:0007669"/>
    <property type="project" value="UniProtKB-KW"/>
</dbReference>